<keyword evidence="4" id="KW-0548">Nucleotidyltransferase</keyword>
<accession>A0AA39M7I6</accession>
<dbReference type="InterPro" id="IPR036397">
    <property type="entry name" value="RNaseH_sf"/>
</dbReference>
<dbReference type="GO" id="GO:0003887">
    <property type="term" value="F:DNA-directed DNA polymerase activity"/>
    <property type="evidence" value="ECO:0007669"/>
    <property type="project" value="UniProtKB-KW"/>
</dbReference>
<dbReference type="Pfam" id="PF03175">
    <property type="entry name" value="DNA_pol_B_2"/>
    <property type="match status" value="1"/>
</dbReference>
<dbReference type="AlphaFoldDB" id="A0AA39M7I6"/>
<dbReference type="GO" id="GO:0000166">
    <property type="term" value="F:nucleotide binding"/>
    <property type="evidence" value="ECO:0007669"/>
    <property type="project" value="InterPro"/>
</dbReference>
<dbReference type="InterPro" id="IPR012337">
    <property type="entry name" value="RNaseH-like_sf"/>
</dbReference>
<keyword evidence="6" id="KW-0239">DNA-directed DNA polymerase</keyword>
<dbReference type="GO" id="GO:0006260">
    <property type="term" value="P:DNA replication"/>
    <property type="evidence" value="ECO:0007669"/>
    <property type="project" value="UniProtKB-KW"/>
</dbReference>
<evidence type="ECO:0000256" key="8">
    <source>
        <dbReference type="ARBA" id="ARBA00049244"/>
    </source>
</evidence>
<dbReference type="Proteomes" id="UP001175271">
    <property type="component" value="Unassembled WGS sequence"/>
</dbReference>
<evidence type="ECO:0000256" key="7">
    <source>
        <dbReference type="ARBA" id="ARBA00023125"/>
    </source>
</evidence>
<evidence type="ECO:0000313" key="10">
    <source>
        <dbReference type="EMBL" id="KAK0423379.1"/>
    </source>
</evidence>
<keyword evidence="11" id="KW-1185">Reference proteome</keyword>
<keyword evidence="7" id="KW-0238">DNA-binding</keyword>
<evidence type="ECO:0000256" key="4">
    <source>
        <dbReference type="ARBA" id="ARBA00022695"/>
    </source>
</evidence>
<dbReference type="Gene3D" id="3.30.420.10">
    <property type="entry name" value="Ribonuclease H-like superfamily/Ribonuclease H"/>
    <property type="match status" value="1"/>
</dbReference>
<dbReference type="InterPro" id="IPR004868">
    <property type="entry name" value="DNA-dir_DNA_pol_B_mt/vir"/>
</dbReference>
<evidence type="ECO:0000313" key="11">
    <source>
        <dbReference type="Proteomes" id="UP001175271"/>
    </source>
</evidence>
<dbReference type="EMBL" id="JAUCMV010000001">
    <property type="protein sequence ID" value="KAK0423379.1"/>
    <property type="molecule type" value="Genomic_DNA"/>
</dbReference>
<proteinExistence type="inferred from homology"/>
<name>A0AA39M7I6_9BILA</name>
<evidence type="ECO:0000259" key="9">
    <source>
        <dbReference type="Pfam" id="PF03175"/>
    </source>
</evidence>
<gene>
    <name evidence="10" type="ORF">QR680_008114</name>
</gene>
<evidence type="ECO:0000256" key="6">
    <source>
        <dbReference type="ARBA" id="ARBA00022932"/>
    </source>
</evidence>
<dbReference type="EC" id="2.7.7.7" evidence="2"/>
<keyword evidence="5" id="KW-0235">DNA replication</keyword>
<dbReference type="GO" id="GO:0003677">
    <property type="term" value="F:DNA binding"/>
    <property type="evidence" value="ECO:0007669"/>
    <property type="project" value="UniProtKB-KW"/>
</dbReference>
<keyword evidence="3" id="KW-0808">Transferase</keyword>
<sequence>MHFSARKTALKNATAIVKMAYFGRLRLIIKRIHPSSTDSEQNVHFLEMTPKKKRATQIDLSSRLIILRAALPHLGDEPVNQKRPFTSDVIQITHITTLVGATSNTFNARRETVFLSEHYSNVICAYKVCNHCNDMRNAVRCSKQCGQKKHLCKYSDLEEDDAHNGGRFHSLLVLEYLLNQRGITPKVLVSNERILPMKVVYIVILFKDSFNFIPRSLSTFTKTFGIDDSDVKKGYFPYYTNTPSNYGKVYERGCGEIPTHITPRTVISMHIFGGSLYTTVENYV</sequence>
<evidence type="ECO:0000256" key="2">
    <source>
        <dbReference type="ARBA" id="ARBA00012417"/>
    </source>
</evidence>
<comment type="catalytic activity">
    <reaction evidence="8">
        <text>DNA(n) + a 2'-deoxyribonucleoside 5'-triphosphate = DNA(n+1) + diphosphate</text>
        <dbReference type="Rhea" id="RHEA:22508"/>
        <dbReference type="Rhea" id="RHEA-COMP:17339"/>
        <dbReference type="Rhea" id="RHEA-COMP:17340"/>
        <dbReference type="ChEBI" id="CHEBI:33019"/>
        <dbReference type="ChEBI" id="CHEBI:61560"/>
        <dbReference type="ChEBI" id="CHEBI:173112"/>
        <dbReference type="EC" id="2.7.7.7"/>
    </reaction>
</comment>
<comment type="similarity">
    <text evidence="1">Belongs to the DNA polymerase type-B family.</text>
</comment>
<evidence type="ECO:0000256" key="5">
    <source>
        <dbReference type="ARBA" id="ARBA00022705"/>
    </source>
</evidence>
<comment type="caution">
    <text evidence="10">The sequence shown here is derived from an EMBL/GenBank/DDBJ whole genome shotgun (WGS) entry which is preliminary data.</text>
</comment>
<protein>
    <recommendedName>
        <fullName evidence="2">DNA-directed DNA polymerase</fullName>
        <ecNumber evidence="2">2.7.7.7</ecNumber>
    </recommendedName>
</protein>
<evidence type="ECO:0000256" key="1">
    <source>
        <dbReference type="ARBA" id="ARBA00005755"/>
    </source>
</evidence>
<dbReference type="SUPFAM" id="SSF53098">
    <property type="entry name" value="Ribonuclease H-like"/>
    <property type="match status" value="1"/>
</dbReference>
<feature type="domain" description="DNA-directed DNA polymerase family B mitochondria/virus" evidence="9">
    <location>
        <begin position="162"/>
        <end position="242"/>
    </location>
</feature>
<organism evidence="10 11">
    <name type="scientific">Steinernema hermaphroditum</name>
    <dbReference type="NCBI Taxonomy" id="289476"/>
    <lineage>
        <taxon>Eukaryota</taxon>
        <taxon>Metazoa</taxon>
        <taxon>Ecdysozoa</taxon>
        <taxon>Nematoda</taxon>
        <taxon>Chromadorea</taxon>
        <taxon>Rhabditida</taxon>
        <taxon>Tylenchina</taxon>
        <taxon>Panagrolaimomorpha</taxon>
        <taxon>Strongyloidoidea</taxon>
        <taxon>Steinernematidae</taxon>
        <taxon>Steinernema</taxon>
    </lineage>
</organism>
<evidence type="ECO:0000256" key="3">
    <source>
        <dbReference type="ARBA" id="ARBA00022679"/>
    </source>
</evidence>
<reference evidence="10" key="1">
    <citation type="submission" date="2023-06" db="EMBL/GenBank/DDBJ databases">
        <title>Genomic analysis of the entomopathogenic nematode Steinernema hermaphroditum.</title>
        <authorList>
            <person name="Schwarz E.M."/>
            <person name="Heppert J.K."/>
            <person name="Baniya A."/>
            <person name="Schwartz H.T."/>
            <person name="Tan C.-H."/>
            <person name="Antoshechkin I."/>
            <person name="Sternberg P.W."/>
            <person name="Goodrich-Blair H."/>
            <person name="Dillman A.R."/>
        </authorList>
    </citation>
    <scope>NUCLEOTIDE SEQUENCE</scope>
    <source>
        <strain evidence="10">PS9179</strain>
        <tissue evidence="10">Whole animal</tissue>
    </source>
</reference>